<dbReference type="Pfam" id="PF00172">
    <property type="entry name" value="Zn_clus"/>
    <property type="match status" value="1"/>
</dbReference>
<sequence>MDTENGTAAEHSRKRLRASHACDVCRSRKIRCDGNHPCATCVASETECTYGSEANSRGKSDMILEGVLRVEKFLHEMKASIVSSGASSFTDGPRQPRALVSPVVSSSAGRGSFSCSPLAESHSHTQQQNPLSEPHISNNFENAVLDSMHTSTTESILQWPHFNVFPSLRLDYVSIFQLEQSRPPFQTRSTAMYPYVTAEDVDSILDSFEHAVNFWYPTMSRGQLERARAAVTTGSFEDDGAGGCLALLTMALGCASQVTAGLATTGAVLGEEERKRRAARRAMGNMYFDGVMKKLHTAHTDVSATATHCLFFVAMYFAFLRRPLQAWEYINAAAAKCLLLLSYPPVGESLEDQERIRRIFWSCYILESDYLAELSGLPQSGIARIESSVPLPGAYHTHASPAEEEQSSLYFLACISMRRLLNRVHQLLYARGTGASVDGARFPFVVAELDHQLDDWRDVLPPAFAFAVPQPADTAAAVPQPATEHGAFLRQRYLTCRSVIYRPYLMWMLSGAGGAGYGGGLGGGGTVSEEVLANCRACLDACLLHILNLRGFAQTVLVDTWICSLSMAGAMLVLLAACRMPALRGLIGPEVLAAGNHLRQLLHGWQQVSGDPSSPSVDQSVRIIGEADRFIRQVY</sequence>
<dbReference type="GO" id="GO:0000981">
    <property type="term" value="F:DNA-binding transcription factor activity, RNA polymerase II-specific"/>
    <property type="evidence" value="ECO:0007669"/>
    <property type="project" value="InterPro"/>
</dbReference>
<dbReference type="PROSITE" id="PS00463">
    <property type="entry name" value="ZN2_CY6_FUNGAL_1"/>
    <property type="match status" value="1"/>
</dbReference>
<dbReference type="InterPro" id="IPR053181">
    <property type="entry name" value="EcdB-like_regulator"/>
</dbReference>
<keyword evidence="4" id="KW-0812">Transmembrane</keyword>
<feature type="transmembrane region" description="Helical" evidence="4">
    <location>
        <begin position="556"/>
        <end position="577"/>
    </location>
</feature>
<evidence type="ECO:0000256" key="2">
    <source>
        <dbReference type="ARBA" id="ARBA00023242"/>
    </source>
</evidence>
<dbReference type="AlphaFoldDB" id="A0AAJ0FH77"/>
<feature type="compositionally biased region" description="Polar residues" evidence="3">
    <location>
        <begin position="124"/>
        <end position="137"/>
    </location>
</feature>
<dbReference type="PANTHER" id="PTHR47785:SF1">
    <property type="entry name" value="TRANSCRIPTION FACTOR, PUTATIVE (AFU_ORTHOLOGUE AFUA_5G14530)-RELATED"/>
    <property type="match status" value="1"/>
</dbReference>
<dbReference type="SUPFAM" id="SSF57701">
    <property type="entry name" value="Zn2/Cys6 DNA-binding domain"/>
    <property type="match status" value="1"/>
</dbReference>
<evidence type="ECO:0000256" key="1">
    <source>
        <dbReference type="ARBA" id="ARBA00022723"/>
    </source>
</evidence>
<dbReference type="Proteomes" id="UP001244011">
    <property type="component" value="Unassembled WGS sequence"/>
</dbReference>
<protein>
    <submittedName>
        <fullName evidence="6">C6 zinc finger domain-protein</fullName>
    </submittedName>
</protein>
<feature type="non-terminal residue" evidence="6">
    <location>
        <position position="635"/>
    </location>
</feature>
<evidence type="ECO:0000259" key="5">
    <source>
        <dbReference type="PROSITE" id="PS50048"/>
    </source>
</evidence>
<dbReference type="PANTHER" id="PTHR47785">
    <property type="entry name" value="ZN(II)2CYS6 TRANSCRIPTION FACTOR (EUROFUNG)-RELATED-RELATED"/>
    <property type="match status" value="1"/>
</dbReference>
<keyword evidence="4" id="KW-0472">Membrane</keyword>
<dbReference type="InterPro" id="IPR001138">
    <property type="entry name" value="Zn2Cys6_DnaBD"/>
</dbReference>
<comment type="caution">
    <text evidence="6">The sequence shown here is derived from an EMBL/GenBank/DDBJ whole genome shotgun (WGS) entry which is preliminary data.</text>
</comment>
<keyword evidence="2" id="KW-0539">Nucleus</keyword>
<dbReference type="CDD" id="cd12148">
    <property type="entry name" value="fungal_TF_MHR"/>
    <property type="match status" value="1"/>
</dbReference>
<proteinExistence type="predicted"/>
<keyword evidence="7" id="KW-1185">Reference proteome</keyword>
<dbReference type="GO" id="GO:0003677">
    <property type="term" value="F:DNA binding"/>
    <property type="evidence" value="ECO:0007669"/>
    <property type="project" value="InterPro"/>
</dbReference>
<evidence type="ECO:0000313" key="6">
    <source>
        <dbReference type="EMBL" id="KAK1763123.1"/>
    </source>
</evidence>
<feature type="domain" description="Zn(2)-C6 fungal-type" evidence="5">
    <location>
        <begin position="21"/>
        <end position="50"/>
    </location>
</feature>
<dbReference type="PROSITE" id="PS50048">
    <property type="entry name" value="ZN2_CY6_FUNGAL_2"/>
    <property type="match status" value="1"/>
</dbReference>
<dbReference type="CDD" id="cd00067">
    <property type="entry name" value="GAL4"/>
    <property type="match status" value="1"/>
</dbReference>
<dbReference type="EMBL" id="MU839030">
    <property type="protein sequence ID" value="KAK1763123.1"/>
    <property type="molecule type" value="Genomic_DNA"/>
</dbReference>
<feature type="region of interest" description="Disordered" evidence="3">
    <location>
        <begin position="114"/>
        <end position="137"/>
    </location>
</feature>
<dbReference type="InterPro" id="IPR036864">
    <property type="entry name" value="Zn2-C6_fun-type_DNA-bd_sf"/>
</dbReference>
<evidence type="ECO:0000256" key="3">
    <source>
        <dbReference type="SAM" id="MobiDB-lite"/>
    </source>
</evidence>
<dbReference type="GO" id="GO:0008270">
    <property type="term" value="F:zinc ion binding"/>
    <property type="evidence" value="ECO:0007669"/>
    <property type="project" value="InterPro"/>
</dbReference>
<dbReference type="InterPro" id="IPR007219">
    <property type="entry name" value="XnlR_reg_dom"/>
</dbReference>
<dbReference type="GeneID" id="85315199"/>
<organism evidence="6 7">
    <name type="scientific">Phialemonium atrogriseum</name>
    <dbReference type="NCBI Taxonomy" id="1093897"/>
    <lineage>
        <taxon>Eukaryota</taxon>
        <taxon>Fungi</taxon>
        <taxon>Dikarya</taxon>
        <taxon>Ascomycota</taxon>
        <taxon>Pezizomycotina</taxon>
        <taxon>Sordariomycetes</taxon>
        <taxon>Sordariomycetidae</taxon>
        <taxon>Cephalothecales</taxon>
        <taxon>Cephalothecaceae</taxon>
        <taxon>Phialemonium</taxon>
    </lineage>
</organism>
<keyword evidence="4" id="KW-1133">Transmembrane helix</keyword>
<accession>A0AAJ0FH77</accession>
<name>A0AAJ0FH77_9PEZI</name>
<gene>
    <name evidence="6" type="ORF">QBC33DRAFT_598977</name>
</gene>
<keyword evidence="1" id="KW-0479">Metal-binding</keyword>
<evidence type="ECO:0000313" key="7">
    <source>
        <dbReference type="Proteomes" id="UP001244011"/>
    </source>
</evidence>
<reference evidence="6" key="1">
    <citation type="submission" date="2023-06" db="EMBL/GenBank/DDBJ databases">
        <title>Genome-scale phylogeny and comparative genomics of the fungal order Sordariales.</title>
        <authorList>
            <consortium name="Lawrence Berkeley National Laboratory"/>
            <person name="Hensen N."/>
            <person name="Bonometti L."/>
            <person name="Westerberg I."/>
            <person name="Brannstrom I.O."/>
            <person name="Guillou S."/>
            <person name="Cros-Aarteil S."/>
            <person name="Calhoun S."/>
            <person name="Haridas S."/>
            <person name="Kuo A."/>
            <person name="Mondo S."/>
            <person name="Pangilinan J."/>
            <person name="Riley R."/>
            <person name="Labutti K."/>
            <person name="Andreopoulos B."/>
            <person name="Lipzen A."/>
            <person name="Chen C."/>
            <person name="Yanf M."/>
            <person name="Daum C."/>
            <person name="Ng V."/>
            <person name="Clum A."/>
            <person name="Steindorff A."/>
            <person name="Ohm R."/>
            <person name="Martin F."/>
            <person name="Silar P."/>
            <person name="Natvig D."/>
            <person name="Lalanne C."/>
            <person name="Gautier V."/>
            <person name="Ament-Velasquez S.L."/>
            <person name="Kruys A."/>
            <person name="Hutchinson M.I."/>
            <person name="Powell A.J."/>
            <person name="Barry K."/>
            <person name="Miller A.N."/>
            <person name="Grigoriev I.V."/>
            <person name="Debuchy R."/>
            <person name="Gladieux P."/>
            <person name="Thoren M.H."/>
            <person name="Johannesson H."/>
        </authorList>
    </citation>
    <scope>NUCLEOTIDE SEQUENCE</scope>
    <source>
        <strain evidence="6">8032-3</strain>
    </source>
</reference>
<dbReference type="Gene3D" id="4.10.240.10">
    <property type="entry name" value="Zn(2)-C6 fungal-type DNA-binding domain"/>
    <property type="match status" value="1"/>
</dbReference>
<dbReference type="Pfam" id="PF04082">
    <property type="entry name" value="Fungal_trans"/>
    <property type="match status" value="1"/>
</dbReference>
<evidence type="ECO:0000256" key="4">
    <source>
        <dbReference type="SAM" id="Phobius"/>
    </source>
</evidence>
<dbReference type="GO" id="GO:0006351">
    <property type="term" value="P:DNA-templated transcription"/>
    <property type="evidence" value="ECO:0007669"/>
    <property type="project" value="InterPro"/>
</dbReference>
<dbReference type="SMART" id="SM00066">
    <property type="entry name" value="GAL4"/>
    <property type="match status" value="1"/>
</dbReference>
<dbReference type="RefSeq" id="XP_060279336.1">
    <property type="nucleotide sequence ID" value="XM_060432012.1"/>
</dbReference>